<dbReference type="PANTHER" id="PTHR33223:SF8">
    <property type="entry name" value="OS04G0172440 PROTEIN"/>
    <property type="match status" value="1"/>
</dbReference>
<dbReference type="Proteomes" id="UP001054889">
    <property type="component" value="Unassembled WGS sequence"/>
</dbReference>
<feature type="region of interest" description="Disordered" evidence="1">
    <location>
        <begin position="259"/>
        <end position="287"/>
    </location>
</feature>
<organism evidence="4 5">
    <name type="scientific">Eleusine coracana subsp. coracana</name>
    <dbReference type="NCBI Taxonomy" id="191504"/>
    <lineage>
        <taxon>Eukaryota</taxon>
        <taxon>Viridiplantae</taxon>
        <taxon>Streptophyta</taxon>
        <taxon>Embryophyta</taxon>
        <taxon>Tracheophyta</taxon>
        <taxon>Spermatophyta</taxon>
        <taxon>Magnoliopsida</taxon>
        <taxon>Liliopsida</taxon>
        <taxon>Poales</taxon>
        <taxon>Poaceae</taxon>
        <taxon>PACMAD clade</taxon>
        <taxon>Chloridoideae</taxon>
        <taxon>Cynodonteae</taxon>
        <taxon>Eleusininae</taxon>
        <taxon>Eleusine</taxon>
    </lineage>
</organism>
<reference evidence="4" key="1">
    <citation type="journal article" date="2018" name="DNA Res.">
        <title>Multiple hybrid de novo genome assembly of finger millet, an orphan allotetraploid crop.</title>
        <authorList>
            <person name="Hatakeyama M."/>
            <person name="Aluri S."/>
            <person name="Balachadran M.T."/>
            <person name="Sivarajan S.R."/>
            <person name="Patrignani A."/>
            <person name="Gruter S."/>
            <person name="Poveda L."/>
            <person name="Shimizu-Inatsugi R."/>
            <person name="Baeten J."/>
            <person name="Francoijs K.J."/>
            <person name="Nataraja K.N."/>
            <person name="Reddy Y.A.N."/>
            <person name="Phadnis S."/>
            <person name="Ravikumar R.L."/>
            <person name="Schlapbach R."/>
            <person name="Sreeman S.M."/>
            <person name="Shimizu K.K."/>
        </authorList>
    </citation>
    <scope>NUCLEOTIDE SEQUENCE</scope>
</reference>
<reference evidence="4" key="2">
    <citation type="submission" date="2021-12" db="EMBL/GenBank/DDBJ databases">
        <title>Resequencing data analysis of finger millet.</title>
        <authorList>
            <person name="Hatakeyama M."/>
            <person name="Aluri S."/>
            <person name="Balachadran M.T."/>
            <person name="Sivarajan S.R."/>
            <person name="Poveda L."/>
            <person name="Shimizu-Inatsugi R."/>
            <person name="Schlapbach R."/>
            <person name="Sreeman S.M."/>
            <person name="Shimizu K.K."/>
        </authorList>
    </citation>
    <scope>NUCLEOTIDE SEQUENCE</scope>
</reference>
<dbReference type="InterPro" id="IPR005162">
    <property type="entry name" value="Retrotrans_gag_dom"/>
</dbReference>
<proteinExistence type="predicted"/>
<keyword evidence="2" id="KW-0472">Membrane</keyword>
<feature type="transmembrane region" description="Helical" evidence="2">
    <location>
        <begin position="64"/>
        <end position="82"/>
    </location>
</feature>
<feature type="compositionally biased region" description="Basic and acidic residues" evidence="1">
    <location>
        <begin position="259"/>
        <end position="272"/>
    </location>
</feature>
<protein>
    <recommendedName>
        <fullName evidence="3">Retrotransposon gag domain-containing protein</fullName>
    </recommendedName>
</protein>
<evidence type="ECO:0000259" key="3">
    <source>
        <dbReference type="Pfam" id="PF03732"/>
    </source>
</evidence>
<gene>
    <name evidence="4" type="primary">ga31374</name>
    <name evidence="4" type="ORF">PR202_ga31374</name>
</gene>
<dbReference type="Pfam" id="PF03732">
    <property type="entry name" value="Retrotrans_gag"/>
    <property type="match status" value="1"/>
</dbReference>
<evidence type="ECO:0000256" key="2">
    <source>
        <dbReference type="SAM" id="Phobius"/>
    </source>
</evidence>
<keyword evidence="2" id="KW-0812">Transmembrane</keyword>
<name>A0AAV5DSB9_ELECO</name>
<dbReference type="EMBL" id="BQKI01000030">
    <property type="protein sequence ID" value="GJN13041.1"/>
    <property type="molecule type" value="Genomic_DNA"/>
</dbReference>
<evidence type="ECO:0000313" key="5">
    <source>
        <dbReference type="Proteomes" id="UP001054889"/>
    </source>
</evidence>
<dbReference type="PANTHER" id="PTHR33223">
    <property type="entry name" value="CCHC-TYPE DOMAIN-CONTAINING PROTEIN"/>
    <property type="match status" value="1"/>
</dbReference>
<sequence>MTIEIPSTPITKSGLGTTDAKRRRAAIGGLTTDGKTDAIHLQETTVMAKIDVMIGTGTRIMMKIIAMMTMLALAIIVAHLHLPTDIEGFKLVPIEKYDGQTNPREWLQLYSTVIRSARGDTLVMANYLLVRLDPAVRIWLISLPERSVTSWRDLNRKLIESFQATCNHLGNNFDPTQIKQKPDESVHDYIKKFCDKKTKIPNVPDQQIIAAFLGGIQSDDLVQEIGLRNHDLKLTARECFEITDKFMSGESALYDIHDKGMEKHSDKPESSKKDKKRKHDNMVAAVD</sequence>
<keyword evidence="5" id="KW-1185">Reference proteome</keyword>
<evidence type="ECO:0000313" key="4">
    <source>
        <dbReference type="EMBL" id="GJN13041.1"/>
    </source>
</evidence>
<keyword evidence="2" id="KW-1133">Transmembrane helix</keyword>
<accession>A0AAV5DSB9</accession>
<evidence type="ECO:0000256" key="1">
    <source>
        <dbReference type="SAM" id="MobiDB-lite"/>
    </source>
</evidence>
<comment type="caution">
    <text evidence="4">The sequence shown here is derived from an EMBL/GenBank/DDBJ whole genome shotgun (WGS) entry which is preliminary data.</text>
</comment>
<dbReference type="AlphaFoldDB" id="A0AAV5DSB9"/>
<feature type="domain" description="Retrotransposon gag" evidence="3">
    <location>
        <begin position="135"/>
        <end position="217"/>
    </location>
</feature>